<evidence type="ECO:0000313" key="4">
    <source>
        <dbReference type="Proteomes" id="UP000316609"/>
    </source>
</evidence>
<evidence type="ECO:0000256" key="1">
    <source>
        <dbReference type="SAM" id="MobiDB-lite"/>
    </source>
</evidence>
<dbReference type="GO" id="GO:0051536">
    <property type="term" value="F:iron-sulfur cluster binding"/>
    <property type="evidence" value="ECO:0007669"/>
    <property type="project" value="InterPro"/>
</dbReference>
<accession>A0A538TH49</accession>
<dbReference type="EMBL" id="VBOY01000120">
    <property type="protein sequence ID" value="TMQ62952.1"/>
    <property type="molecule type" value="Genomic_DNA"/>
</dbReference>
<protein>
    <submittedName>
        <fullName evidence="3">SUF system NifU family Fe-S cluster assembly protein</fullName>
    </submittedName>
</protein>
<dbReference type="NCBIfam" id="TIGR01994">
    <property type="entry name" value="SUF_scaf_2"/>
    <property type="match status" value="1"/>
</dbReference>
<sequence length="155" mass="17241">MEDLYRENILDHYKHPRNRGTLEHPDVSYEDANPLCGDKIRMDFNIRDGKIEAVRFSGSGCSISQAAASMLCETIEGKPLDEVKKLSRDDVLEMLGIELGPVRLKCGLLALKTLKAGVYGLPQWPGEEDEGEVEQARATDFSGTQPANGRREGHR</sequence>
<dbReference type="Pfam" id="PF01592">
    <property type="entry name" value="NifU_N"/>
    <property type="match status" value="1"/>
</dbReference>
<feature type="region of interest" description="Disordered" evidence="1">
    <location>
        <begin position="122"/>
        <end position="155"/>
    </location>
</feature>
<dbReference type="PANTHER" id="PTHR10093">
    <property type="entry name" value="IRON-SULFUR CLUSTER ASSEMBLY ENZYME NIFU HOMOLOG"/>
    <property type="match status" value="1"/>
</dbReference>
<dbReference type="CDD" id="cd06664">
    <property type="entry name" value="IscU_like"/>
    <property type="match status" value="1"/>
</dbReference>
<name>A0A538TH49_UNCEI</name>
<organism evidence="3 4">
    <name type="scientific">Eiseniibacteriota bacterium</name>
    <dbReference type="NCBI Taxonomy" id="2212470"/>
    <lineage>
        <taxon>Bacteria</taxon>
        <taxon>Candidatus Eiseniibacteriota</taxon>
    </lineage>
</organism>
<evidence type="ECO:0000259" key="2">
    <source>
        <dbReference type="Pfam" id="PF01592"/>
    </source>
</evidence>
<dbReference type="AlphaFoldDB" id="A0A538TH49"/>
<dbReference type="SUPFAM" id="SSF82649">
    <property type="entry name" value="SufE/NifU"/>
    <property type="match status" value="1"/>
</dbReference>
<gene>
    <name evidence="3" type="ORF">E6K78_11070</name>
</gene>
<dbReference type="GO" id="GO:0005506">
    <property type="term" value="F:iron ion binding"/>
    <property type="evidence" value="ECO:0007669"/>
    <property type="project" value="InterPro"/>
</dbReference>
<dbReference type="Gene3D" id="3.90.1010.10">
    <property type="match status" value="1"/>
</dbReference>
<evidence type="ECO:0000313" key="3">
    <source>
        <dbReference type="EMBL" id="TMQ62952.1"/>
    </source>
</evidence>
<dbReference type="GO" id="GO:0016226">
    <property type="term" value="P:iron-sulfur cluster assembly"/>
    <property type="evidence" value="ECO:0007669"/>
    <property type="project" value="InterPro"/>
</dbReference>
<reference evidence="3 4" key="1">
    <citation type="journal article" date="2019" name="Nat. Microbiol.">
        <title>Mediterranean grassland soil C-N compound turnover is dependent on rainfall and depth, and is mediated by genomically divergent microorganisms.</title>
        <authorList>
            <person name="Diamond S."/>
            <person name="Andeer P.F."/>
            <person name="Li Z."/>
            <person name="Crits-Christoph A."/>
            <person name="Burstein D."/>
            <person name="Anantharaman K."/>
            <person name="Lane K.R."/>
            <person name="Thomas B.C."/>
            <person name="Pan C."/>
            <person name="Northen T.R."/>
            <person name="Banfield J.F."/>
        </authorList>
    </citation>
    <scope>NUCLEOTIDE SEQUENCE [LARGE SCALE GENOMIC DNA]</scope>
    <source>
        <strain evidence="3">WS_8</strain>
    </source>
</reference>
<dbReference type="InterPro" id="IPR002871">
    <property type="entry name" value="NIF_FeS_clus_asmbl_NifU_N"/>
</dbReference>
<dbReference type="Proteomes" id="UP000316609">
    <property type="component" value="Unassembled WGS sequence"/>
</dbReference>
<proteinExistence type="predicted"/>
<feature type="domain" description="NIF system FeS cluster assembly NifU N-terminal" evidence="2">
    <location>
        <begin position="5"/>
        <end position="119"/>
    </location>
</feature>
<comment type="caution">
    <text evidence="3">The sequence shown here is derived from an EMBL/GenBank/DDBJ whole genome shotgun (WGS) entry which is preliminary data.</text>
</comment>